<feature type="transmembrane region" description="Helical" evidence="6">
    <location>
        <begin position="186"/>
        <end position="205"/>
    </location>
</feature>
<sequence>MVKDAKSIAKSSLGYWHAFVASISVIIVSELGDKTFFIAAILSMKHSRLIVFCGAMSALFLMTVLSSCFGWATQIIPRMYTFYFSTALFAFFGIKMLRDAYLMTDSDSMEEFEAAEVEVKKRGEMTPSAKDLEAGVVIVRRSTASVRFLKFISSVFLEAFTLTFIAEWGDRSQIATIILAARENVVGVTLGGTLGHSLCTGLAVLGGRMVSRRISVKTGKFCE</sequence>
<reference evidence="9" key="1">
    <citation type="submission" date="2016-06" db="UniProtKB">
        <authorList>
            <consortium name="WormBaseParasite"/>
        </authorList>
    </citation>
    <scope>IDENTIFICATION</scope>
</reference>
<feature type="transmembrane region" description="Helical" evidence="6">
    <location>
        <begin position="79"/>
        <end position="97"/>
    </location>
</feature>
<evidence type="ECO:0000256" key="1">
    <source>
        <dbReference type="ARBA" id="ARBA00004141"/>
    </source>
</evidence>
<evidence type="ECO:0000256" key="2">
    <source>
        <dbReference type="ARBA" id="ARBA00009190"/>
    </source>
</evidence>
<feature type="transmembrane region" description="Helical" evidence="6">
    <location>
        <begin position="148"/>
        <end position="166"/>
    </location>
</feature>
<evidence type="ECO:0000256" key="5">
    <source>
        <dbReference type="ARBA" id="ARBA00023136"/>
    </source>
</evidence>
<feature type="transmembrane region" description="Helical" evidence="6">
    <location>
        <begin position="15"/>
        <end position="42"/>
    </location>
</feature>
<accession>A0A183ILT1</accession>
<dbReference type="WBParaSite" id="SBAD_0000477001-mRNA-1">
    <property type="protein sequence ID" value="SBAD_0000477001-mRNA-1"/>
    <property type="gene ID" value="SBAD_0000477001"/>
</dbReference>
<evidence type="ECO:0000256" key="4">
    <source>
        <dbReference type="ARBA" id="ARBA00022989"/>
    </source>
</evidence>
<feature type="transmembrane region" description="Helical" evidence="6">
    <location>
        <begin position="49"/>
        <end position="73"/>
    </location>
</feature>
<dbReference type="PANTHER" id="PTHR12608:SF1">
    <property type="entry name" value="TRANSMEMBRANE PROTEIN 165"/>
    <property type="match status" value="1"/>
</dbReference>
<name>A0A183ILT1_9BILA</name>
<dbReference type="GO" id="GO:0032468">
    <property type="term" value="P:Golgi calcium ion homeostasis"/>
    <property type="evidence" value="ECO:0007669"/>
    <property type="project" value="TreeGrafter"/>
</dbReference>
<evidence type="ECO:0000256" key="6">
    <source>
        <dbReference type="RuleBase" id="RU365102"/>
    </source>
</evidence>
<dbReference type="EMBL" id="UZAM01008410">
    <property type="protein sequence ID" value="VDP04825.1"/>
    <property type="molecule type" value="Genomic_DNA"/>
</dbReference>
<dbReference type="GO" id="GO:0032472">
    <property type="term" value="P:Golgi calcium ion transport"/>
    <property type="evidence" value="ECO:0007669"/>
    <property type="project" value="TreeGrafter"/>
</dbReference>
<dbReference type="GO" id="GO:0005384">
    <property type="term" value="F:manganese ion transmembrane transporter activity"/>
    <property type="evidence" value="ECO:0007669"/>
    <property type="project" value="TreeGrafter"/>
</dbReference>
<protein>
    <recommendedName>
        <fullName evidence="6">GDT1 family protein</fullName>
    </recommendedName>
</protein>
<dbReference type="InterPro" id="IPR001727">
    <property type="entry name" value="GDT1-like"/>
</dbReference>
<keyword evidence="5 6" id="KW-0472">Membrane</keyword>
<keyword evidence="3 6" id="KW-0812">Transmembrane</keyword>
<evidence type="ECO:0000313" key="8">
    <source>
        <dbReference type="Proteomes" id="UP000270296"/>
    </source>
</evidence>
<evidence type="ECO:0000313" key="7">
    <source>
        <dbReference type="EMBL" id="VDP04825.1"/>
    </source>
</evidence>
<evidence type="ECO:0000313" key="9">
    <source>
        <dbReference type="WBParaSite" id="SBAD_0000477001-mRNA-1"/>
    </source>
</evidence>
<keyword evidence="8" id="KW-1185">Reference proteome</keyword>
<proteinExistence type="inferred from homology"/>
<dbReference type="AlphaFoldDB" id="A0A183ILT1"/>
<dbReference type="PROSITE" id="PS01214">
    <property type="entry name" value="UPF0016"/>
    <property type="match status" value="1"/>
</dbReference>
<evidence type="ECO:0000256" key="3">
    <source>
        <dbReference type="ARBA" id="ARBA00022692"/>
    </source>
</evidence>
<dbReference type="GO" id="GO:0016020">
    <property type="term" value="C:membrane"/>
    <property type="evidence" value="ECO:0007669"/>
    <property type="project" value="UniProtKB-SubCell"/>
</dbReference>
<dbReference type="PANTHER" id="PTHR12608">
    <property type="entry name" value="TRANSMEMBRANE PROTEIN HTP-1 RELATED"/>
    <property type="match status" value="1"/>
</dbReference>
<organism evidence="9">
    <name type="scientific">Soboliphyme baturini</name>
    <dbReference type="NCBI Taxonomy" id="241478"/>
    <lineage>
        <taxon>Eukaryota</taxon>
        <taxon>Metazoa</taxon>
        <taxon>Ecdysozoa</taxon>
        <taxon>Nematoda</taxon>
        <taxon>Enoplea</taxon>
        <taxon>Dorylaimia</taxon>
        <taxon>Dioctophymatida</taxon>
        <taxon>Dioctophymatoidea</taxon>
        <taxon>Soboliphymatidae</taxon>
        <taxon>Soboliphyme</taxon>
    </lineage>
</organism>
<reference evidence="7 8" key="2">
    <citation type="submission" date="2018-11" db="EMBL/GenBank/DDBJ databases">
        <authorList>
            <consortium name="Pathogen Informatics"/>
        </authorList>
    </citation>
    <scope>NUCLEOTIDE SEQUENCE [LARGE SCALE GENOMIC DNA]</scope>
</reference>
<keyword evidence="4 6" id="KW-1133">Transmembrane helix</keyword>
<dbReference type="Pfam" id="PF01169">
    <property type="entry name" value="GDT1"/>
    <property type="match status" value="2"/>
</dbReference>
<gene>
    <name evidence="7" type="ORF">SBAD_LOCUS4577</name>
</gene>
<dbReference type="OrthoDB" id="442680at2759"/>
<comment type="subcellular location">
    <subcellularLocation>
        <location evidence="1 6">Membrane</location>
        <topology evidence="1 6">Multi-pass membrane protein</topology>
    </subcellularLocation>
</comment>
<dbReference type="Proteomes" id="UP000270296">
    <property type="component" value="Unassembled WGS sequence"/>
</dbReference>
<dbReference type="GO" id="GO:0005794">
    <property type="term" value="C:Golgi apparatus"/>
    <property type="evidence" value="ECO:0007669"/>
    <property type="project" value="TreeGrafter"/>
</dbReference>
<comment type="similarity">
    <text evidence="2 6">Belongs to the GDT1 family.</text>
</comment>
<dbReference type="GO" id="GO:0015085">
    <property type="term" value="F:calcium ion transmembrane transporter activity"/>
    <property type="evidence" value="ECO:0007669"/>
    <property type="project" value="TreeGrafter"/>
</dbReference>
<dbReference type="InterPro" id="IPR049555">
    <property type="entry name" value="GDT1-like_CS"/>
</dbReference>